<evidence type="ECO:0000313" key="1">
    <source>
        <dbReference type="EMBL" id="AST58379.1"/>
    </source>
</evidence>
<dbReference type="Proteomes" id="UP000214975">
    <property type="component" value="Chromosome"/>
</dbReference>
<name>A0A223I109_THETR</name>
<proteinExistence type="predicted"/>
<evidence type="ECO:0000313" key="2">
    <source>
        <dbReference type="Proteomes" id="UP000214975"/>
    </source>
</evidence>
<keyword evidence="1" id="KW-0436">Ligase</keyword>
<dbReference type="EMBL" id="CP016893">
    <property type="protein sequence ID" value="AST58379.1"/>
    <property type="molecule type" value="Genomic_DNA"/>
</dbReference>
<protein>
    <submittedName>
        <fullName evidence="1">Amidoligase enzyme</fullName>
    </submittedName>
</protein>
<accession>A0A223I109</accession>
<reference evidence="1 2" key="1">
    <citation type="submission" date="2016-08" db="EMBL/GenBank/DDBJ databases">
        <title>A novel genetic cassette of butanologenic Thermoanaerobacterium thermosaccharolyticum that directly convert cellulose to butanol.</title>
        <authorList>
            <person name="Li T."/>
            <person name="He J."/>
        </authorList>
    </citation>
    <scope>NUCLEOTIDE SEQUENCE [LARGE SCALE GENOMIC DNA]</scope>
    <source>
        <strain evidence="1 2">TG57</strain>
    </source>
</reference>
<sequence length="213" mass="23842">MVMGASAFAVTFVPYTFNRRHGFGLTPVHLFNQCRIHLLAKPYPVRLNLQCLIEKIILAGDYIDKIADAARRVVCPVYMDMDSAACVCKTSRLAEPPYQFLQGFNILAVCQYRAYQLNTVFPSCCFNPTALLFLSPDAPVTHEFPYPSIRCNNLLGIVIISAGFNPPSKKSCCSFCRLFSCNPRQFYLDSKSRCKHCAFSSLSLCFLPVGSVH</sequence>
<dbReference type="GO" id="GO:0016874">
    <property type="term" value="F:ligase activity"/>
    <property type="evidence" value="ECO:0007669"/>
    <property type="project" value="UniProtKB-KW"/>
</dbReference>
<dbReference type="AlphaFoldDB" id="A0A223I109"/>
<organism evidence="1 2">
    <name type="scientific">Thermoanaerobacterium thermosaccharolyticum</name>
    <name type="common">Clostridium thermosaccharolyticum</name>
    <dbReference type="NCBI Taxonomy" id="1517"/>
    <lineage>
        <taxon>Bacteria</taxon>
        <taxon>Bacillati</taxon>
        <taxon>Bacillota</taxon>
        <taxon>Clostridia</taxon>
        <taxon>Thermoanaerobacterales</taxon>
        <taxon>Thermoanaerobacteraceae</taxon>
        <taxon>Thermoanaerobacterium</taxon>
    </lineage>
</organism>
<gene>
    <name evidence="1" type="ORF">Thert_02503</name>
</gene>